<dbReference type="Pfam" id="PF07690">
    <property type="entry name" value="MFS_1"/>
    <property type="match status" value="1"/>
</dbReference>
<evidence type="ECO:0000313" key="7">
    <source>
        <dbReference type="Proteomes" id="UP000092544"/>
    </source>
</evidence>
<evidence type="ECO:0000256" key="1">
    <source>
        <dbReference type="ARBA" id="ARBA00022692"/>
    </source>
</evidence>
<dbReference type="GO" id="GO:0022857">
    <property type="term" value="F:transmembrane transporter activity"/>
    <property type="evidence" value="ECO:0007669"/>
    <property type="project" value="InterPro"/>
</dbReference>
<feature type="transmembrane region" description="Helical" evidence="4">
    <location>
        <begin position="351"/>
        <end position="370"/>
    </location>
</feature>
<feature type="transmembrane region" description="Helical" evidence="4">
    <location>
        <begin position="21"/>
        <end position="39"/>
    </location>
</feature>
<evidence type="ECO:0000256" key="4">
    <source>
        <dbReference type="SAM" id="Phobius"/>
    </source>
</evidence>
<feature type="transmembrane region" description="Helical" evidence="4">
    <location>
        <begin position="254"/>
        <end position="276"/>
    </location>
</feature>
<keyword evidence="1 4" id="KW-0812">Transmembrane</keyword>
<keyword evidence="2 4" id="KW-1133">Transmembrane helix</keyword>
<sequence>MSSQRTMDNITTQQTPTLSKSLVFTMATGAGLSVASIYYNQPMLGNIGATFHADVSATGFIPTFTQVGYALGILFLIPLGDRFDRRNVIAIKSLLLALALFLCSIMPSLNNVLVASLAIGIMATMAQDIVPAAANLAPEAKRGKTVGTVMTGLLVGILLSRVISGAVSQYLGWQAMYQLAALSILLIGLSLWRILPSFEVHSSLSYPGLLKSMLTLWKRHDGLRRAAFAQGLLSVGFSAFWSTLAVMLHTHYGLGSAVAGAFGLAGAAGALAAPLAGTLADKSGPARVTQIGCAMFAMSFAIMFLLPYFPVNGQIALIIVSALGFDLGIQATLVSHQSLVYGLDPTARGRLNALLFTGMFIGMSIGSVLGSQALALLGWNGVVAVATITGILAFIIRITDRAV</sequence>
<dbReference type="PROSITE" id="PS50850">
    <property type="entry name" value="MFS"/>
    <property type="match status" value="1"/>
</dbReference>
<reference evidence="6 7" key="1">
    <citation type="submission" date="2016-06" db="EMBL/GenBank/DDBJ databases">
        <authorList>
            <person name="Kjaerup R.B."/>
            <person name="Dalgaard T.S."/>
            <person name="Juul-Madsen H.R."/>
        </authorList>
    </citation>
    <scope>NUCLEOTIDE SEQUENCE [LARGE SCALE GENOMIC DNA]</scope>
    <source>
        <strain evidence="6 7">CECT 8886</strain>
    </source>
</reference>
<dbReference type="InterPro" id="IPR011701">
    <property type="entry name" value="MFS"/>
</dbReference>
<dbReference type="STRING" id="1792290.MSP8886_00502"/>
<dbReference type="OrthoDB" id="9815356at2"/>
<feature type="transmembrane region" description="Helical" evidence="4">
    <location>
        <begin position="89"/>
        <end position="107"/>
    </location>
</feature>
<accession>A0A1A8T263</accession>
<dbReference type="EMBL" id="FLOB01000001">
    <property type="protein sequence ID" value="SBS26116.1"/>
    <property type="molecule type" value="Genomic_DNA"/>
</dbReference>
<dbReference type="AlphaFoldDB" id="A0A1A8T263"/>
<dbReference type="Proteomes" id="UP000092544">
    <property type="component" value="Unassembled WGS sequence"/>
</dbReference>
<dbReference type="RefSeq" id="WP_083200736.1">
    <property type="nucleotide sequence ID" value="NZ_FLOB01000001.1"/>
</dbReference>
<dbReference type="PANTHER" id="PTHR42910">
    <property type="entry name" value="TRANSPORTER SCO4007-RELATED"/>
    <property type="match status" value="1"/>
</dbReference>
<evidence type="ECO:0000256" key="2">
    <source>
        <dbReference type="ARBA" id="ARBA00022989"/>
    </source>
</evidence>
<dbReference type="PANTHER" id="PTHR42910:SF1">
    <property type="entry name" value="MAJOR FACILITATOR SUPERFAMILY (MFS) PROFILE DOMAIN-CONTAINING PROTEIN"/>
    <property type="match status" value="1"/>
</dbReference>
<feature type="domain" description="Major facilitator superfamily (MFS) profile" evidence="5">
    <location>
        <begin position="22"/>
        <end position="403"/>
    </location>
</feature>
<feature type="transmembrane region" description="Helical" evidence="4">
    <location>
        <begin position="146"/>
        <end position="163"/>
    </location>
</feature>
<organism evidence="6 7">
    <name type="scientific">Marinomonas spartinae</name>
    <dbReference type="NCBI Taxonomy" id="1792290"/>
    <lineage>
        <taxon>Bacteria</taxon>
        <taxon>Pseudomonadati</taxon>
        <taxon>Pseudomonadota</taxon>
        <taxon>Gammaproteobacteria</taxon>
        <taxon>Oceanospirillales</taxon>
        <taxon>Oceanospirillaceae</taxon>
        <taxon>Marinomonas</taxon>
    </lineage>
</organism>
<dbReference type="CDD" id="cd17324">
    <property type="entry name" value="MFS_NepI_like"/>
    <property type="match status" value="1"/>
</dbReference>
<proteinExistence type="predicted"/>
<feature type="transmembrane region" description="Helical" evidence="4">
    <location>
        <begin position="288"/>
        <end position="309"/>
    </location>
</feature>
<evidence type="ECO:0000259" key="5">
    <source>
        <dbReference type="PROSITE" id="PS50850"/>
    </source>
</evidence>
<dbReference type="SUPFAM" id="SSF103473">
    <property type="entry name" value="MFS general substrate transporter"/>
    <property type="match status" value="1"/>
</dbReference>
<protein>
    <submittedName>
        <fullName evidence="6">Inner membrane transport protein YnfM</fullName>
    </submittedName>
</protein>
<feature type="transmembrane region" description="Helical" evidence="4">
    <location>
        <begin position="227"/>
        <end position="248"/>
    </location>
</feature>
<feature type="transmembrane region" description="Helical" evidence="4">
    <location>
        <begin position="376"/>
        <end position="396"/>
    </location>
</feature>
<evidence type="ECO:0000313" key="6">
    <source>
        <dbReference type="EMBL" id="SBS26116.1"/>
    </source>
</evidence>
<keyword evidence="7" id="KW-1185">Reference proteome</keyword>
<keyword evidence="3 4" id="KW-0472">Membrane</keyword>
<name>A0A1A8T263_9GAMM</name>
<dbReference type="InterPro" id="IPR036259">
    <property type="entry name" value="MFS_trans_sf"/>
</dbReference>
<feature type="transmembrane region" description="Helical" evidence="4">
    <location>
        <begin position="315"/>
        <end position="339"/>
    </location>
</feature>
<dbReference type="InterPro" id="IPR020846">
    <property type="entry name" value="MFS_dom"/>
</dbReference>
<feature type="transmembrane region" description="Helical" evidence="4">
    <location>
        <begin position="59"/>
        <end position="77"/>
    </location>
</feature>
<gene>
    <name evidence="6" type="primary">ynfM_1</name>
    <name evidence="6" type="ORF">MSP8886_00502</name>
</gene>
<dbReference type="Gene3D" id="1.20.1250.20">
    <property type="entry name" value="MFS general substrate transporter like domains"/>
    <property type="match status" value="2"/>
</dbReference>
<evidence type="ECO:0000256" key="3">
    <source>
        <dbReference type="ARBA" id="ARBA00023136"/>
    </source>
</evidence>
<feature type="transmembrane region" description="Helical" evidence="4">
    <location>
        <begin position="175"/>
        <end position="195"/>
    </location>
</feature>